<evidence type="ECO:0000256" key="3">
    <source>
        <dbReference type="ARBA" id="ARBA00022459"/>
    </source>
</evidence>
<name>A0ABR4LC13_9EURO</name>
<keyword evidence="10 11" id="KW-0539">Nucleus</keyword>
<proteinExistence type="inferred from homology"/>
<evidence type="ECO:0000256" key="5">
    <source>
        <dbReference type="ARBA" id="ARBA00022729"/>
    </source>
</evidence>
<dbReference type="PANTHER" id="PTHR28012:SF1">
    <property type="entry name" value="NUCLEAR FUSION PROTEIN KAR5"/>
    <property type="match status" value="1"/>
</dbReference>
<evidence type="ECO:0000256" key="4">
    <source>
        <dbReference type="ARBA" id="ARBA00022692"/>
    </source>
</evidence>
<keyword evidence="3 11" id="KW-0415">Karyogamy</keyword>
<comment type="similarity">
    <text evidence="2 11">Belongs to the KAR5 family.</text>
</comment>
<dbReference type="PANTHER" id="PTHR28012">
    <property type="entry name" value="NUCLEAR FUSION PROTEIN KAR5"/>
    <property type="match status" value="1"/>
</dbReference>
<accession>A0ABR4LC13</accession>
<comment type="subcellular location">
    <subcellularLocation>
        <location evidence="11">Endoplasmic reticulum membrane</location>
    </subcellularLocation>
    <subcellularLocation>
        <location evidence="11">Nucleus membrane</location>
    </subcellularLocation>
</comment>
<dbReference type="GeneID" id="98159064"/>
<keyword evidence="9" id="KW-0325">Glycoprotein</keyword>
<evidence type="ECO:0000256" key="7">
    <source>
        <dbReference type="ARBA" id="ARBA00022989"/>
    </source>
</evidence>
<dbReference type="Proteomes" id="UP001610444">
    <property type="component" value="Unassembled WGS sequence"/>
</dbReference>
<feature type="signal peptide" evidence="12">
    <location>
        <begin position="1"/>
        <end position="23"/>
    </location>
</feature>
<keyword evidence="14" id="KW-1185">Reference proteome</keyword>
<gene>
    <name evidence="13" type="ORF">BJX68DRAFT_260483</name>
</gene>
<keyword evidence="7 11" id="KW-1133">Transmembrane helix</keyword>
<feature type="transmembrane region" description="Helical" evidence="11">
    <location>
        <begin position="485"/>
        <end position="508"/>
    </location>
</feature>
<evidence type="ECO:0000256" key="8">
    <source>
        <dbReference type="ARBA" id="ARBA00023136"/>
    </source>
</evidence>
<comment type="function">
    <text evidence="1 11">Required for nuclear membrane fusion during karyogamy.</text>
</comment>
<evidence type="ECO:0000256" key="9">
    <source>
        <dbReference type="ARBA" id="ARBA00023180"/>
    </source>
</evidence>
<organism evidence="13 14">
    <name type="scientific">Aspergillus pseudodeflectus</name>
    <dbReference type="NCBI Taxonomy" id="176178"/>
    <lineage>
        <taxon>Eukaryota</taxon>
        <taxon>Fungi</taxon>
        <taxon>Dikarya</taxon>
        <taxon>Ascomycota</taxon>
        <taxon>Pezizomycotina</taxon>
        <taxon>Eurotiomycetes</taxon>
        <taxon>Eurotiomycetidae</taxon>
        <taxon>Eurotiales</taxon>
        <taxon>Aspergillaceae</taxon>
        <taxon>Aspergillus</taxon>
        <taxon>Aspergillus subgen. Nidulantes</taxon>
    </lineage>
</organism>
<keyword evidence="5 11" id="KW-0732">Signal</keyword>
<dbReference type="Pfam" id="PF04163">
    <property type="entry name" value="Tht1"/>
    <property type="match status" value="1"/>
</dbReference>
<evidence type="ECO:0000313" key="13">
    <source>
        <dbReference type="EMBL" id="KAL2861674.1"/>
    </source>
</evidence>
<evidence type="ECO:0000256" key="10">
    <source>
        <dbReference type="ARBA" id="ARBA00023242"/>
    </source>
</evidence>
<keyword evidence="8 11" id="KW-0472">Membrane</keyword>
<protein>
    <recommendedName>
        <fullName evidence="15">Nuclear fusion protein KAR5</fullName>
    </recommendedName>
</protein>
<sequence>MKILHLLLYTILYPSLFMTLGRATTLGSVNQEPFHDVEADLDLVSMLNLKSQRQDAIFTEAVELLKSAELSASCNRMAAGKLVTTCQSIGRKPETSADPGTYNTLDYVRSLYAARLAICEITGAGSSIPSSCLSVNASPSQKRAFWPFYSKETSADSDTENVSRSDLEHCLQSLESRPQWWTSYSNSRQNAVVICQASRAEKEKEEILELYKAMLQSAGRMNHGLWDALRMAAEESARYRAFAEATERLKNGILRDLEESKSTFQTTFELVAQGFETQYRSLAETLASTLGNLQRGVTGLEKDIQSSSSEINSLRQALRAVHNETLRRSDEIAWTQKQNTAMNSELALSLKSQLQSVTENEIAKLGENVGDFSTSLEWLQGRVGQMLEQGESASKRLRSFESSLDQSQLRVESIHKAEQQIYEITGALSQLINGLQIQTKISTAFIEQGASKAADLVATIDEGSRKYQAFIGIFEMVFGSYSSSVLWICLLAIVLVTAIVSMTLWCVCRRPSHASRGSPTPDHDDPPPTCFDLVA</sequence>
<comment type="caution">
    <text evidence="13">The sequence shown here is derived from an EMBL/GenBank/DDBJ whole genome shotgun (WGS) entry which is preliminary data.</text>
</comment>
<dbReference type="InterPro" id="IPR007292">
    <property type="entry name" value="Nuclear_fusion_Kar5"/>
</dbReference>
<keyword evidence="4 11" id="KW-0812">Transmembrane</keyword>
<evidence type="ECO:0000256" key="11">
    <source>
        <dbReference type="RuleBase" id="RU368082"/>
    </source>
</evidence>
<dbReference type="EMBL" id="JBFXLR010000001">
    <property type="protein sequence ID" value="KAL2861674.1"/>
    <property type="molecule type" value="Genomic_DNA"/>
</dbReference>
<feature type="chain" id="PRO_5045404834" description="Nuclear fusion protein KAR5" evidence="12">
    <location>
        <begin position="24"/>
        <end position="535"/>
    </location>
</feature>
<reference evidence="13 14" key="1">
    <citation type="submission" date="2024-07" db="EMBL/GenBank/DDBJ databases">
        <title>Section-level genome sequencing and comparative genomics of Aspergillus sections Usti and Cavernicolus.</title>
        <authorList>
            <consortium name="Lawrence Berkeley National Laboratory"/>
            <person name="Nybo J.L."/>
            <person name="Vesth T.C."/>
            <person name="Theobald S."/>
            <person name="Frisvad J.C."/>
            <person name="Larsen T.O."/>
            <person name="Kjaerboelling I."/>
            <person name="Rothschild-Mancinelli K."/>
            <person name="Lyhne E.K."/>
            <person name="Kogle M.E."/>
            <person name="Barry K."/>
            <person name="Clum A."/>
            <person name="Na H."/>
            <person name="Ledsgaard L."/>
            <person name="Lin J."/>
            <person name="Lipzen A."/>
            <person name="Kuo A."/>
            <person name="Riley R."/>
            <person name="Mondo S."/>
            <person name="LaButti K."/>
            <person name="Haridas S."/>
            <person name="Pangalinan J."/>
            <person name="Salamov A.A."/>
            <person name="Simmons B.A."/>
            <person name="Magnuson J.K."/>
            <person name="Chen J."/>
            <person name="Drula E."/>
            <person name="Henrissat B."/>
            <person name="Wiebenga A."/>
            <person name="Lubbers R.J."/>
            <person name="Gomes A.C."/>
            <person name="Macurrencykelacurrency M.R."/>
            <person name="Stajich J."/>
            <person name="Grigoriev I.V."/>
            <person name="Mortensen U.H."/>
            <person name="De vries R.P."/>
            <person name="Baker S.E."/>
            <person name="Andersen M.R."/>
        </authorList>
    </citation>
    <scope>NUCLEOTIDE SEQUENCE [LARGE SCALE GENOMIC DNA]</scope>
    <source>
        <strain evidence="13 14">CBS 756.74</strain>
    </source>
</reference>
<dbReference type="Gene3D" id="1.10.287.1490">
    <property type="match status" value="1"/>
</dbReference>
<evidence type="ECO:0000256" key="12">
    <source>
        <dbReference type="SAM" id="SignalP"/>
    </source>
</evidence>
<evidence type="ECO:0000256" key="6">
    <source>
        <dbReference type="ARBA" id="ARBA00022824"/>
    </source>
</evidence>
<evidence type="ECO:0000313" key="14">
    <source>
        <dbReference type="Proteomes" id="UP001610444"/>
    </source>
</evidence>
<evidence type="ECO:0000256" key="2">
    <source>
        <dbReference type="ARBA" id="ARBA00010473"/>
    </source>
</evidence>
<evidence type="ECO:0000256" key="1">
    <source>
        <dbReference type="ARBA" id="ARBA00003389"/>
    </source>
</evidence>
<evidence type="ECO:0008006" key="15">
    <source>
        <dbReference type="Google" id="ProtNLM"/>
    </source>
</evidence>
<keyword evidence="6 11" id="KW-0256">Endoplasmic reticulum</keyword>
<dbReference type="RefSeq" id="XP_070905764.1">
    <property type="nucleotide sequence ID" value="XM_071043900.1"/>
</dbReference>